<dbReference type="PATRIC" id="fig|1003195.29.peg.5554"/>
<sequence length="277" mass="28941">MAAAEVADEEVAAGGDVVAPETHHGTRVLVVVDVVQDRAEDDGDRAPEVDQPAGDGVVEDDLRVAHVGPDDAGEVVLLQQGAAVGEHDGVVVDVEHPGRRRVALGHLVHVVGGRQAAAHVDELADRCVQRDVPHRAHQRPAVGVGDGDRPGHLVLEPVTDLPVDGVVVLAAEQIVVDTGDARLRLVHLADGVGHPTAPSLPGVVGAHHRVAEPPATAGRGPYSGTNGRVEMAGKTLAYSSVLFAEPLVFTGGAMHYGGGPARRAREFDRRRQRRQTG</sequence>
<dbReference type="AlphaFoldDB" id="G8X175"/>
<protein>
    <submittedName>
        <fullName evidence="1">Uncharacterized protein</fullName>
    </submittedName>
</protein>
<gene>
    <name evidence="1" type="ordered locus">SCATT_55720</name>
</gene>
<evidence type="ECO:0000313" key="1">
    <source>
        <dbReference type="EMBL" id="AEW97943.1"/>
    </source>
</evidence>
<proteinExistence type="predicted"/>
<dbReference type="Proteomes" id="UP000007842">
    <property type="component" value="Chromosome"/>
</dbReference>
<evidence type="ECO:0000313" key="2">
    <source>
        <dbReference type="Proteomes" id="UP000007842"/>
    </source>
</evidence>
<name>G8X175_STREN</name>
<organism evidence="1 2">
    <name type="scientific">Streptantibioticus cattleyicolor (strain ATCC 35852 / DSM 46488 / JCM 4925 / NBRC 14057 / NRRL 8057)</name>
    <name type="common">Streptomyces cattleya</name>
    <dbReference type="NCBI Taxonomy" id="1003195"/>
    <lineage>
        <taxon>Bacteria</taxon>
        <taxon>Bacillati</taxon>
        <taxon>Actinomycetota</taxon>
        <taxon>Actinomycetes</taxon>
        <taxon>Kitasatosporales</taxon>
        <taxon>Streptomycetaceae</taxon>
        <taxon>Streptantibioticus</taxon>
    </lineage>
</organism>
<accession>G8X175</accession>
<dbReference type="EMBL" id="CP003219">
    <property type="protein sequence ID" value="AEW97943.1"/>
    <property type="molecule type" value="Genomic_DNA"/>
</dbReference>
<dbReference type="HOGENOM" id="CLU_1004415_0_0_11"/>
<reference evidence="2" key="1">
    <citation type="submission" date="2011-12" db="EMBL/GenBank/DDBJ databases">
        <title>Complete genome sequence of Streptomyces cattleya strain DSM 46488.</title>
        <authorList>
            <person name="Ou H.-Y."/>
            <person name="Li P."/>
            <person name="Zhao C."/>
            <person name="O'Hagan D."/>
            <person name="Deng Z."/>
        </authorList>
    </citation>
    <scope>NUCLEOTIDE SEQUENCE [LARGE SCALE GENOMIC DNA]</scope>
    <source>
        <strain evidence="2">ATCC 35852 / DSM 46488 / JCM 4925 / NBRC 14057 / NRRL 8057</strain>
    </source>
</reference>
<dbReference type="KEGG" id="scy:SCATT_55720"/>
<keyword evidence="2" id="KW-1185">Reference proteome</keyword>